<accession>A0A084G6P8</accession>
<keyword evidence="12" id="KW-0333">Golgi apparatus</keyword>
<dbReference type="RefSeq" id="XP_016642809.1">
    <property type="nucleotide sequence ID" value="XM_016787478.1"/>
</dbReference>
<dbReference type="Gene3D" id="1.25.40.880">
    <property type="entry name" value="Alkyl sulfatase, dimerisation domain"/>
    <property type="match status" value="1"/>
</dbReference>
<evidence type="ECO:0000256" key="12">
    <source>
        <dbReference type="ARBA" id="ARBA00023034"/>
    </source>
</evidence>
<dbReference type="PROSITE" id="PS50195">
    <property type="entry name" value="PX"/>
    <property type="match status" value="1"/>
</dbReference>
<dbReference type="InterPro" id="IPR042138">
    <property type="entry name" value="PX_Grd19_PX"/>
</dbReference>
<evidence type="ECO:0000256" key="2">
    <source>
        <dbReference type="ARBA" id="ARBA00004255"/>
    </source>
</evidence>
<dbReference type="SMART" id="SM00312">
    <property type="entry name" value="PX"/>
    <property type="match status" value="1"/>
</dbReference>
<evidence type="ECO:0000256" key="4">
    <source>
        <dbReference type="ARBA" id="ARBA00010883"/>
    </source>
</evidence>
<evidence type="ECO:0000256" key="5">
    <source>
        <dbReference type="ARBA" id="ARBA00020436"/>
    </source>
</evidence>
<dbReference type="Proteomes" id="UP000028545">
    <property type="component" value="Unassembled WGS sequence"/>
</dbReference>
<keyword evidence="13" id="KW-0446">Lipid-binding</keyword>
<keyword evidence="7" id="KW-0963">Cytoplasm</keyword>
<evidence type="ECO:0000256" key="1">
    <source>
        <dbReference type="ARBA" id="ARBA00004179"/>
    </source>
</evidence>
<evidence type="ECO:0000256" key="9">
    <source>
        <dbReference type="ARBA" id="ARBA00022801"/>
    </source>
</evidence>
<dbReference type="KEGG" id="sapo:SAPIO_CDS5082"/>
<name>A0A084G6P8_PSEDA</name>
<dbReference type="CDD" id="cd07295">
    <property type="entry name" value="PX_Grd19"/>
    <property type="match status" value="1"/>
</dbReference>
<comment type="caution">
    <text evidence="19">The sequence shown here is derived from an EMBL/GenBank/DDBJ whole genome shotgun (WGS) entry which is preliminary data.</text>
</comment>
<dbReference type="EMBL" id="JOWA01000097">
    <property type="protein sequence ID" value="KEZ43010.1"/>
    <property type="molecule type" value="Genomic_DNA"/>
</dbReference>
<dbReference type="GO" id="GO:0032266">
    <property type="term" value="F:phosphatidylinositol-3-phosphate binding"/>
    <property type="evidence" value="ECO:0007669"/>
    <property type="project" value="InterPro"/>
</dbReference>
<dbReference type="SUPFAM" id="SSF56281">
    <property type="entry name" value="Metallo-hydrolase/oxidoreductase"/>
    <property type="match status" value="1"/>
</dbReference>
<comment type="similarity">
    <text evidence="4">Belongs to the sorting nexin family.</text>
</comment>
<comment type="function">
    <text evidence="15">Required for retention of late Golgi membrane proteins. Component of the retrieval machinery that functions by direct interaction with the cytosolic tails of certain TGN membrane proteins during the sorting/budding process at the prevacuolar compartment. Binds phosphatidylinositol 3-phosphate (PtdIns(P3)).</text>
</comment>
<organism evidence="19 20">
    <name type="scientific">Pseudallescheria apiosperma</name>
    <name type="common">Scedosporium apiospermum</name>
    <dbReference type="NCBI Taxonomy" id="563466"/>
    <lineage>
        <taxon>Eukaryota</taxon>
        <taxon>Fungi</taxon>
        <taxon>Dikarya</taxon>
        <taxon>Ascomycota</taxon>
        <taxon>Pezizomycotina</taxon>
        <taxon>Sordariomycetes</taxon>
        <taxon>Hypocreomycetidae</taxon>
        <taxon>Microascales</taxon>
        <taxon>Microascaceae</taxon>
        <taxon>Scedosporium</taxon>
    </lineage>
</organism>
<keyword evidence="8" id="KW-0479">Metal-binding</keyword>
<dbReference type="Pfam" id="PF00753">
    <property type="entry name" value="Lactamase_B"/>
    <property type="match status" value="1"/>
</dbReference>
<evidence type="ECO:0000256" key="6">
    <source>
        <dbReference type="ARBA" id="ARBA00022448"/>
    </source>
</evidence>
<comment type="subcellular location">
    <subcellularLocation>
        <location evidence="3">Cytoplasm</location>
    </subcellularLocation>
    <subcellularLocation>
        <location evidence="2">Golgi apparatus membrane</location>
        <topology evidence="2">Peripheral membrane protein</topology>
        <orientation evidence="2">Cytoplasmic side</orientation>
    </subcellularLocation>
    <subcellularLocation>
        <location evidence="1">Prevacuolar compartment membrane</location>
        <topology evidence="1">Peripheral membrane protein</topology>
        <orientation evidence="1">Cytoplasmic side</orientation>
    </subcellularLocation>
</comment>
<dbReference type="SMART" id="SM00849">
    <property type="entry name" value="Lactamase_B"/>
    <property type="match status" value="1"/>
</dbReference>
<dbReference type="HOGENOM" id="CLU_014655_1_1_1"/>
<evidence type="ECO:0000256" key="14">
    <source>
        <dbReference type="ARBA" id="ARBA00023136"/>
    </source>
</evidence>
<dbReference type="Gene3D" id="3.30.1520.10">
    <property type="entry name" value="Phox-like domain"/>
    <property type="match status" value="1"/>
</dbReference>
<dbReference type="OrthoDB" id="5227681at2759"/>
<evidence type="ECO:0000256" key="16">
    <source>
        <dbReference type="ARBA" id="ARBA00033751"/>
    </source>
</evidence>
<dbReference type="InterPro" id="IPR036866">
    <property type="entry name" value="RibonucZ/Hydroxyglut_hydro"/>
</dbReference>
<dbReference type="InterPro" id="IPR052195">
    <property type="entry name" value="Bact_Alkyl/Aryl-Sulfatase"/>
</dbReference>
<dbReference type="SUPFAM" id="SSF64268">
    <property type="entry name" value="PX domain"/>
    <property type="match status" value="1"/>
</dbReference>
<evidence type="ECO:0000256" key="15">
    <source>
        <dbReference type="ARBA" id="ARBA00025533"/>
    </source>
</evidence>
<dbReference type="GO" id="GO:0000139">
    <property type="term" value="C:Golgi membrane"/>
    <property type="evidence" value="ECO:0007669"/>
    <property type="project" value="UniProtKB-SubCell"/>
</dbReference>
<evidence type="ECO:0000256" key="3">
    <source>
        <dbReference type="ARBA" id="ARBA00004496"/>
    </source>
</evidence>
<evidence type="ECO:0000256" key="11">
    <source>
        <dbReference type="ARBA" id="ARBA00022927"/>
    </source>
</evidence>
<dbReference type="GO" id="GO:0015031">
    <property type="term" value="P:protein transport"/>
    <property type="evidence" value="ECO:0007669"/>
    <property type="project" value="UniProtKB-KW"/>
</dbReference>
<evidence type="ECO:0000259" key="18">
    <source>
        <dbReference type="PROSITE" id="PS50195"/>
    </source>
</evidence>
<dbReference type="GO" id="GO:0046983">
    <property type="term" value="F:protein dimerization activity"/>
    <property type="evidence" value="ECO:0007669"/>
    <property type="project" value="InterPro"/>
</dbReference>
<feature type="region of interest" description="Disordered" evidence="17">
    <location>
        <begin position="603"/>
        <end position="649"/>
    </location>
</feature>
<dbReference type="FunFam" id="3.30.1520.10:FF:000030">
    <property type="entry name" value="Sorting nexin-3, variant"/>
    <property type="match status" value="1"/>
</dbReference>
<dbReference type="PANTHER" id="PTHR43223:SF1">
    <property type="entry name" value="ALKYL_ARYL-SULFATASE BDS1"/>
    <property type="match status" value="1"/>
</dbReference>
<feature type="compositionally biased region" description="Low complexity" evidence="17">
    <location>
        <begin position="623"/>
        <end position="643"/>
    </location>
</feature>
<dbReference type="InterPro" id="IPR044097">
    <property type="entry name" value="Bds1/SdsA1_MBL-fold"/>
</dbReference>
<feature type="domain" description="PX" evidence="18">
    <location>
        <begin position="670"/>
        <end position="787"/>
    </location>
</feature>
<evidence type="ECO:0000256" key="10">
    <source>
        <dbReference type="ARBA" id="ARBA00022833"/>
    </source>
</evidence>
<dbReference type="Pfam" id="PF14863">
    <property type="entry name" value="Alkyl_sulf_dimr"/>
    <property type="match status" value="1"/>
</dbReference>
<dbReference type="PANTHER" id="PTHR43223">
    <property type="entry name" value="ALKYL/ARYL-SULFATASE"/>
    <property type="match status" value="1"/>
</dbReference>
<proteinExistence type="inferred from homology"/>
<keyword evidence="9" id="KW-0378">Hydrolase</keyword>
<dbReference type="GeneID" id="27724154"/>
<dbReference type="Pfam" id="PF00787">
    <property type="entry name" value="PX"/>
    <property type="match status" value="1"/>
</dbReference>
<keyword evidence="10" id="KW-0862">Zinc</keyword>
<protein>
    <recommendedName>
        <fullName evidence="5">Sorting nexin-3</fullName>
    </recommendedName>
</protein>
<dbReference type="FunFam" id="3.60.15.30:FF:000001">
    <property type="entry name" value="Alkyl/aryl-sulfatase BDS1"/>
    <property type="match status" value="1"/>
</dbReference>
<dbReference type="OMA" id="YTHSHID"/>
<evidence type="ECO:0000256" key="8">
    <source>
        <dbReference type="ARBA" id="ARBA00022723"/>
    </source>
</evidence>
<dbReference type="AlphaFoldDB" id="A0A084G6P8"/>
<dbReference type="InterPro" id="IPR001279">
    <property type="entry name" value="Metallo-B-lactamas"/>
</dbReference>
<dbReference type="InterPro" id="IPR036871">
    <property type="entry name" value="PX_dom_sf"/>
</dbReference>
<keyword evidence="14" id="KW-0472">Membrane</keyword>
<comment type="similarity">
    <text evidence="16">Belongs to the metallo-beta-lactamase superfamily. Type III sulfatase family.</text>
</comment>
<keyword evidence="6" id="KW-0813">Transport</keyword>
<dbReference type="GO" id="GO:0046872">
    <property type="term" value="F:metal ion binding"/>
    <property type="evidence" value="ECO:0007669"/>
    <property type="project" value="UniProtKB-KW"/>
</dbReference>
<evidence type="ECO:0000313" key="20">
    <source>
        <dbReference type="Proteomes" id="UP000028545"/>
    </source>
</evidence>
<dbReference type="CDD" id="cd07710">
    <property type="entry name" value="arylsulfatase_Sdsa1-like_MBL-fold"/>
    <property type="match status" value="1"/>
</dbReference>
<dbReference type="Gene3D" id="3.30.1050.10">
    <property type="entry name" value="SCP2 sterol-binding domain"/>
    <property type="match status" value="1"/>
</dbReference>
<dbReference type="Gene3D" id="3.60.15.30">
    <property type="entry name" value="Metallo-beta-lactamase domain"/>
    <property type="match status" value="1"/>
</dbReference>
<evidence type="ECO:0000256" key="13">
    <source>
        <dbReference type="ARBA" id="ARBA00023121"/>
    </source>
</evidence>
<evidence type="ECO:0000256" key="7">
    <source>
        <dbReference type="ARBA" id="ARBA00022490"/>
    </source>
</evidence>
<dbReference type="GO" id="GO:0018741">
    <property type="term" value="F:linear primary-alkylsulfatase activity"/>
    <property type="evidence" value="ECO:0007669"/>
    <property type="project" value="InterPro"/>
</dbReference>
<dbReference type="InterPro" id="IPR029229">
    <property type="entry name" value="Alkyl_sulf_C"/>
</dbReference>
<dbReference type="SUPFAM" id="SSF55718">
    <property type="entry name" value="SCP-like"/>
    <property type="match status" value="1"/>
</dbReference>
<dbReference type="InterPro" id="IPR029228">
    <property type="entry name" value="Alkyl_sulf_dimr"/>
</dbReference>
<dbReference type="GO" id="GO:0018909">
    <property type="term" value="P:dodecyl sulfate metabolic process"/>
    <property type="evidence" value="ECO:0007669"/>
    <property type="project" value="InterPro"/>
</dbReference>
<evidence type="ECO:0000256" key="17">
    <source>
        <dbReference type="SAM" id="MobiDB-lite"/>
    </source>
</evidence>
<sequence>MSHSPSLDDRRDYDDAQRGFIAALTPGIIKNAKGEVVWNIDEYAFLEKDCPPTAHKHLWRQAQLIAKQGLFEIKPGIYQVRGLDLSNITIVEGEKGIVVIDPLISCECAAAALQLYQTHRGKGRPVTGLIYSHSHADHYMGAAGVLPEGWKNDGSIPIIAPEGFMESAISENILCGPSMMKRAVFMYGTAIPRSPTGQIGVGLGLGTSTGSTSLIPPNVLIKKTGEELVVDGVRIIFQMVPGTEAPAEMNFQFPDFGALLIAETATNCLHNIATLRGAEIRDAKAWSSYLDEAIVLFGETSDVVFGSHHWPTWGRKELITRLSEQRDLYGYLHDQTVRMMNLGMTGVEIAEKIQLPPALSRAWHCRGFYGSVSHNVKGIYQKYMTWFDGNPAHIWQYPPAEEGRRYVECMGGVDSLCDKAEQFLSKGDARFAATLLAHAVAGYPDHASSRLRDLLASAYENLGYGSENGTWRNFYLTGALELRTGRRVGQDTDWSTPGTHLSVEQWFDVIAVRLNSEKAAEASFTIDFDVTDVKKKWRLIVSNGVLTRRLLEAGGGDGFDLRLVLTRDQLGQILQETNQAPSPPAHIEETTTRRALWSRPLNNHQTLPQLCPPPAATTSSHDSSGAAPGEGPASAPTTSPTSPRFHRPILQSMPDTRQQSFDEIYGPPENFLEIEVRNPRTHGVGRHMYTDYEIVCRTNIPAFKLRQSTVRRRYSDFEYFRDILERESARVTIPPLPGKVFTNRFSDDVIEGRRAGLEKFLKIVVGHPLLQTGSKVLAAFVQDPNWDRNAW</sequence>
<dbReference type="InterPro" id="IPR036527">
    <property type="entry name" value="SCP2_sterol-bd_dom_sf"/>
</dbReference>
<reference evidence="19 20" key="1">
    <citation type="journal article" date="2014" name="Genome Announc.">
        <title>Draft genome sequence of the pathogenic fungus Scedosporium apiospermum.</title>
        <authorList>
            <person name="Vandeputte P."/>
            <person name="Ghamrawi S."/>
            <person name="Rechenmann M."/>
            <person name="Iltis A."/>
            <person name="Giraud S."/>
            <person name="Fleury M."/>
            <person name="Thornton C."/>
            <person name="Delhaes L."/>
            <person name="Meyer W."/>
            <person name="Papon N."/>
            <person name="Bouchara J.P."/>
        </authorList>
    </citation>
    <scope>NUCLEOTIDE SEQUENCE [LARGE SCALE GENOMIC DNA]</scope>
    <source>
        <strain evidence="19 20">IHEM 14462</strain>
    </source>
</reference>
<gene>
    <name evidence="19" type="ORF">SAPIO_CDS5082</name>
</gene>
<dbReference type="Pfam" id="PF14864">
    <property type="entry name" value="Alkyl_sulf_C"/>
    <property type="match status" value="1"/>
</dbReference>
<keyword evidence="11" id="KW-0653">Protein transport</keyword>
<dbReference type="InterPro" id="IPR038536">
    <property type="entry name" value="Alkyl/aryl-sulf_dimr_sf"/>
</dbReference>
<dbReference type="InterPro" id="IPR001683">
    <property type="entry name" value="PX_dom"/>
</dbReference>
<keyword evidence="20" id="KW-1185">Reference proteome</keyword>
<dbReference type="VEuPathDB" id="FungiDB:SAPIO_CDS5082"/>
<evidence type="ECO:0000313" key="19">
    <source>
        <dbReference type="EMBL" id="KEZ43010.1"/>
    </source>
</evidence>